<dbReference type="Proteomes" id="UP000703269">
    <property type="component" value="Unassembled WGS sequence"/>
</dbReference>
<feature type="compositionally biased region" description="Polar residues" evidence="1">
    <location>
        <begin position="1"/>
        <end position="14"/>
    </location>
</feature>
<reference evidence="2 3" key="1">
    <citation type="submission" date="2021-08" db="EMBL/GenBank/DDBJ databases">
        <title>Draft Genome Sequence of Phanerochaete sordida strain YK-624.</title>
        <authorList>
            <person name="Mori T."/>
            <person name="Dohra H."/>
            <person name="Suzuki T."/>
            <person name="Kawagishi H."/>
            <person name="Hirai H."/>
        </authorList>
    </citation>
    <scope>NUCLEOTIDE SEQUENCE [LARGE SCALE GENOMIC DNA]</scope>
    <source>
        <strain evidence="2 3">YK-624</strain>
    </source>
</reference>
<evidence type="ECO:0000256" key="1">
    <source>
        <dbReference type="SAM" id="MobiDB-lite"/>
    </source>
</evidence>
<name>A0A9P3GDE1_9APHY</name>
<dbReference type="EMBL" id="BPQB01000028">
    <property type="protein sequence ID" value="GJE92843.1"/>
    <property type="molecule type" value="Genomic_DNA"/>
</dbReference>
<feature type="region of interest" description="Disordered" evidence="1">
    <location>
        <begin position="1"/>
        <end position="20"/>
    </location>
</feature>
<protein>
    <submittedName>
        <fullName evidence="2">Uncharacterized protein</fullName>
    </submittedName>
</protein>
<keyword evidence="3" id="KW-1185">Reference proteome</keyword>
<evidence type="ECO:0000313" key="2">
    <source>
        <dbReference type="EMBL" id="GJE92843.1"/>
    </source>
</evidence>
<accession>A0A9P3GDE1</accession>
<organism evidence="2 3">
    <name type="scientific">Phanerochaete sordida</name>
    <dbReference type="NCBI Taxonomy" id="48140"/>
    <lineage>
        <taxon>Eukaryota</taxon>
        <taxon>Fungi</taxon>
        <taxon>Dikarya</taxon>
        <taxon>Basidiomycota</taxon>
        <taxon>Agaricomycotina</taxon>
        <taxon>Agaricomycetes</taxon>
        <taxon>Polyporales</taxon>
        <taxon>Phanerochaetaceae</taxon>
        <taxon>Phanerochaete</taxon>
    </lineage>
</organism>
<sequence length="146" mass="16552">MTYEASTARHSTPTIPHRRQGCDFPLAQGVVDAVPGALRRMRRPTFPAYLSGGDGSSVGRVPYLASRLIAYQLQRRRACRIACCLQGRRRYRRRLSRTDRIQPASGGIDRGTPDPRFPPRPTHCPRHRRNPLFFAPKTFMGPFPPL</sequence>
<evidence type="ECO:0000313" key="3">
    <source>
        <dbReference type="Proteomes" id="UP000703269"/>
    </source>
</evidence>
<gene>
    <name evidence="2" type="ORF">PsYK624_090010</name>
</gene>
<dbReference type="AlphaFoldDB" id="A0A9P3GDE1"/>
<proteinExistence type="predicted"/>
<comment type="caution">
    <text evidence="2">The sequence shown here is derived from an EMBL/GenBank/DDBJ whole genome shotgun (WGS) entry which is preliminary data.</text>
</comment>
<feature type="region of interest" description="Disordered" evidence="1">
    <location>
        <begin position="98"/>
        <end position="129"/>
    </location>
</feature>